<evidence type="ECO:0000313" key="1">
    <source>
        <dbReference type="EMBL" id="ABZ74013.1"/>
    </source>
</evidence>
<dbReference type="KEGG" id="cak:Caul_4893"/>
<name>B0T567_CAUSK</name>
<sequence precursor="true">MTFSTNSFAGFASLVLALLPLVVIAGSITTSF</sequence>
<organism evidence="1">
    <name type="scientific">Caulobacter sp. (strain K31)</name>
    <dbReference type="NCBI Taxonomy" id="366602"/>
    <lineage>
        <taxon>Bacteria</taxon>
        <taxon>Pseudomonadati</taxon>
        <taxon>Pseudomonadota</taxon>
        <taxon>Alphaproteobacteria</taxon>
        <taxon>Caulobacterales</taxon>
        <taxon>Caulobacteraceae</taxon>
        <taxon>Caulobacter</taxon>
    </lineage>
</organism>
<dbReference type="AlphaFoldDB" id="B0T567"/>
<dbReference type="EMBL" id="CP000927">
    <property type="protein sequence ID" value="ABZ74013.1"/>
    <property type="molecule type" value="Genomic_DNA"/>
</dbReference>
<accession>B0T567</accession>
<protein>
    <submittedName>
        <fullName evidence="1">Uncharacterized protein</fullName>
    </submittedName>
</protein>
<reference evidence="1" key="1">
    <citation type="submission" date="2008-01" db="EMBL/GenBank/DDBJ databases">
        <title>Complete sequence of chromosome of Caulobacter sp. K31.</title>
        <authorList>
            <consortium name="US DOE Joint Genome Institute"/>
            <person name="Copeland A."/>
            <person name="Lucas S."/>
            <person name="Lapidus A."/>
            <person name="Barry K."/>
            <person name="Glavina del Rio T."/>
            <person name="Dalin E."/>
            <person name="Tice H."/>
            <person name="Pitluck S."/>
            <person name="Bruce D."/>
            <person name="Goodwin L."/>
            <person name="Thompson L.S."/>
            <person name="Brettin T."/>
            <person name="Detter J.C."/>
            <person name="Han C."/>
            <person name="Schmutz J."/>
            <person name="Larimer F."/>
            <person name="Land M."/>
            <person name="Hauser L."/>
            <person name="Kyrpides N."/>
            <person name="Kim E."/>
            <person name="Stephens C."/>
            <person name="Richardson P."/>
        </authorList>
    </citation>
    <scope>NUCLEOTIDE SEQUENCE [LARGE SCALE GENOMIC DNA]</scope>
    <source>
        <strain evidence="1">K31</strain>
    </source>
</reference>
<gene>
    <name evidence="1" type="ordered locus">Caul_4893</name>
</gene>
<dbReference type="HOGENOM" id="CLU_3388689_0_0_5"/>
<dbReference type="STRING" id="366602.Caul_4893"/>
<proteinExistence type="predicted"/>